<dbReference type="AlphaFoldDB" id="A0A8S1H9K9"/>
<evidence type="ECO:0000256" key="3">
    <source>
        <dbReference type="SAM" id="SignalP"/>
    </source>
</evidence>
<feature type="signal peptide" evidence="3">
    <location>
        <begin position="1"/>
        <end position="17"/>
    </location>
</feature>
<name>A0A8S1H9K9_9PELO</name>
<gene>
    <name evidence="4" type="ORF">CAUJ_LOCUS5649</name>
</gene>
<keyword evidence="2" id="KW-0812">Transmembrane</keyword>
<proteinExistence type="predicted"/>
<dbReference type="InterPro" id="IPR036364">
    <property type="entry name" value="SEA_dom_sf"/>
</dbReference>
<evidence type="ECO:0000256" key="1">
    <source>
        <dbReference type="SAM" id="MobiDB-lite"/>
    </source>
</evidence>
<evidence type="ECO:0000313" key="5">
    <source>
        <dbReference type="Proteomes" id="UP000835052"/>
    </source>
</evidence>
<keyword evidence="5" id="KW-1185">Reference proteome</keyword>
<dbReference type="SUPFAM" id="SSF82671">
    <property type="entry name" value="SEA domain"/>
    <property type="match status" value="1"/>
</dbReference>
<keyword evidence="2" id="KW-0472">Membrane</keyword>
<sequence length="572" mass="62129">MRLHFILLFAFVGLAIAQDENSEDVFAAPVKDIETSTGDESVQAEEVNEGMDSFQASTEMIEKSTTMKPLPEMTSTSTNSTENSMKIEKEEISHENTPVQKIIASTSATTELKEESTSTEPIFSEAVVGERSEEQDPVLEIDENVGELTNSTKIGIDDVADRRVLKEKEELPLPILRAEKFTPQVTDRPTEAPSRPAVSDPSETEDSEDTPFDQSAAAGLFEADGSFIDSSLLPSANSPTFPIVQMTEEEPKIIGQDVNIKMLQKPEATKKTTTTSGPQEREEEEFEEPKIVDVGASEASTTTVKTTTTMADTSSEKASEEATDEEHEDEKGGLNSNVLANSSKVFAPAKASRTPMTIRITSIDFNDVFADIQSGPSRKLARIVVPRLLELLSPILQENLLDVDVVGLTKGSVVVHADILTKSGILDAQEVANQLEAAIAKNNSQIGDNIADSLSVTVDGLTSRVYIDSLANPTMNGSSSFILPFIIAFVVILLVMALIVIALSQRRRRHKQGQMKLSDDSLVHIENASSSYTNSQVHLMSYGGSEVLVNGEKVPAKSFPATYPKQDEREVS</sequence>
<keyword evidence="2" id="KW-1133">Transmembrane helix</keyword>
<feature type="chain" id="PRO_5035740986" description="SEA domain-containing protein" evidence="3">
    <location>
        <begin position="18"/>
        <end position="572"/>
    </location>
</feature>
<feature type="region of interest" description="Disordered" evidence="1">
    <location>
        <begin position="265"/>
        <end position="336"/>
    </location>
</feature>
<feature type="compositionally biased region" description="Acidic residues" evidence="1">
    <location>
        <begin position="202"/>
        <end position="211"/>
    </location>
</feature>
<organism evidence="4 5">
    <name type="scientific">Caenorhabditis auriculariae</name>
    <dbReference type="NCBI Taxonomy" id="2777116"/>
    <lineage>
        <taxon>Eukaryota</taxon>
        <taxon>Metazoa</taxon>
        <taxon>Ecdysozoa</taxon>
        <taxon>Nematoda</taxon>
        <taxon>Chromadorea</taxon>
        <taxon>Rhabditida</taxon>
        <taxon>Rhabditina</taxon>
        <taxon>Rhabditomorpha</taxon>
        <taxon>Rhabditoidea</taxon>
        <taxon>Rhabditidae</taxon>
        <taxon>Peloderinae</taxon>
        <taxon>Caenorhabditis</taxon>
    </lineage>
</organism>
<evidence type="ECO:0000313" key="4">
    <source>
        <dbReference type="EMBL" id="CAD6189730.1"/>
    </source>
</evidence>
<keyword evidence="3" id="KW-0732">Signal</keyword>
<accession>A0A8S1H9K9</accession>
<evidence type="ECO:0008006" key="6">
    <source>
        <dbReference type="Google" id="ProtNLM"/>
    </source>
</evidence>
<feature type="compositionally biased region" description="Low complexity" evidence="1">
    <location>
        <begin position="296"/>
        <end position="313"/>
    </location>
</feature>
<protein>
    <recommendedName>
        <fullName evidence="6">SEA domain-containing protein</fullName>
    </recommendedName>
</protein>
<feature type="region of interest" description="Disordered" evidence="1">
    <location>
        <begin position="179"/>
        <end position="211"/>
    </location>
</feature>
<evidence type="ECO:0000256" key="2">
    <source>
        <dbReference type="SAM" id="Phobius"/>
    </source>
</evidence>
<comment type="caution">
    <text evidence="4">The sequence shown here is derived from an EMBL/GenBank/DDBJ whole genome shotgun (WGS) entry which is preliminary data.</text>
</comment>
<reference evidence="4" key="1">
    <citation type="submission" date="2020-10" db="EMBL/GenBank/DDBJ databases">
        <authorList>
            <person name="Kikuchi T."/>
        </authorList>
    </citation>
    <scope>NUCLEOTIDE SEQUENCE</scope>
    <source>
        <strain evidence="4">NKZ352</strain>
    </source>
</reference>
<dbReference type="Proteomes" id="UP000835052">
    <property type="component" value="Unassembled WGS sequence"/>
</dbReference>
<feature type="transmembrane region" description="Helical" evidence="2">
    <location>
        <begin position="481"/>
        <end position="503"/>
    </location>
</feature>
<dbReference type="EMBL" id="CAJGYM010000012">
    <property type="protein sequence ID" value="CAD6189730.1"/>
    <property type="molecule type" value="Genomic_DNA"/>
</dbReference>
<dbReference type="OrthoDB" id="5848610at2759"/>